<keyword evidence="2" id="KW-1185">Reference proteome</keyword>
<evidence type="ECO:0000313" key="1">
    <source>
        <dbReference type="EMBL" id="QGZ57069.1"/>
    </source>
</evidence>
<dbReference type="AlphaFoldDB" id="A0A7Z2JB25"/>
<proteinExistence type="predicted"/>
<dbReference type="KEGG" id="pacp:FAZ97_19215"/>
<protein>
    <submittedName>
        <fullName evidence="1">Uncharacterized protein</fullName>
    </submittedName>
</protein>
<reference evidence="1 2" key="1">
    <citation type="submission" date="2019-12" db="EMBL/GenBank/DDBJ databases">
        <title>Paraburkholderia acidiphila 7Q-K02 sp. nov and Paraburkholderia acidisoli DHF22 sp. nov., two strains isolated from forest soil.</title>
        <authorList>
            <person name="Gao Z."/>
            <person name="Qiu L."/>
        </authorList>
    </citation>
    <scope>NUCLEOTIDE SEQUENCE [LARGE SCALE GENOMIC DNA]</scope>
    <source>
        <strain evidence="1 2">7Q-K02</strain>
    </source>
</reference>
<organism evidence="1 2">
    <name type="scientific">Paraburkholderia acidiphila</name>
    <dbReference type="NCBI Taxonomy" id="2571747"/>
    <lineage>
        <taxon>Bacteria</taxon>
        <taxon>Pseudomonadati</taxon>
        <taxon>Pseudomonadota</taxon>
        <taxon>Betaproteobacteria</taxon>
        <taxon>Burkholderiales</taxon>
        <taxon>Burkholderiaceae</taxon>
        <taxon>Paraburkholderia</taxon>
    </lineage>
</organism>
<dbReference type="EMBL" id="CP046910">
    <property type="protein sequence ID" value="QGZ57069.1"/>
    <property type="molecule type" value="Genomic_DNA"/>
</dbReference>
<dbReference type="RefSeq" id="WP_158760018.1">
    <property type="nucleotide sequence ID" value="NZ_CP046910.1"/>
</dbReference>
<dbReference type="Proteomes" id="UP000434209">
    <property type="component" value="Chromosome 2"/>
</dbReference>
<evidence type="ECO:0000313" key="2">
    <source>
        <dbReference type="Proteomes" id="UP000434209"/>
    </source>
</evidence>
<name>A0A7Z2JB25_9BURK</name>
<accession>A0A7Z2JB25</accession>
<gene>
    <name evidence="1" type="ORF">FAZ97_19215</name>
</gene>
<sequence length="66" mass="7150">MSTIMPAGRVEPERREPILNTVDRVCEICFGLLLMTVLAIGYFVRALVATVSLPVAYALAAVSSRP</sequence>